<dbReference type="KEGG" id="dpp:DICPUDRAFT_12134"/>
<dbReference type="Pfam" id="PF03798">
    <property type="entry name" value="TRAM_LAG1_CLN8"/>
    <property type="match status" value="1"/>
</dbReference>
<feature type="domain" description="TLC" evidence="7">
    <location>
        <begin position="28"/>
        <end position="225"/>
    </location>
</feature>
<evidence type="ECO:0000256" key="5">
    <source>
        <dbReference type="PROSITE-ProRule" id="PRU00205"/>
    </source>
</evidence>
<accession>F1A621</accession>
<dbReference type="eggNOG" id="KOG4561">
    <property type="taxonomic scope" value="Eukaryota"/>
</dbReference>
<gene>
    <name evidence="8" type="ORF">DICPUDRAFT_12134</name>
</gene>
<keyword evidence="9" id="KW-1185">Reference proteome</keyword>
<dbReference type="PROSITE" id="PS50922">
    <property type="entry name" value="TLC"/>
    <property type="match status" value="1"/>
</dbReference>
<name>F1A621_DICPU</name>
<keyword evidence="2 5" id="KW-0812">Transmembrane</keyword>
<evidence type="ECO:0000256" key="2">
    <source>
        <dbReference type="ARBA" id="ARBA00022692"/>
    </source>
</evidence>
<feature type="transmembrane region" description="Helical" evidence="6">
    <location>
        <begin position="37"/>
        <end position="58"/>
    </location>
</feature>
<feature type="transmembrane region" description="Helical" evidence="6">
    <location>
        <begin position="162"/>
        <end position="181"/>
    </location>
</feature>
<dbReference type="RefSeq" id="XP_003295115.1">
    <property type="nucleotide sequence ID" value="XM_003295067.1"/>
</dbReference>
<dbReference type="EMBL" id="GL871665">
    <property type="protein sequence ID" value="EGC28357.1"/>
    <property type="molecule type" value="Genomic_DNA"/>
</dbReference>
<dbReference type="GO" id="GO:0005783">
    <property type="term" value="C:endoplasmic reticulum"/>
    <property type="evidence" value="ECO:0000318"/>
    <property type="project" value="GO_Central"/>
</dbReference>
<dbReference type="OMA" id="ILMCKMA"/>
<evidence type="ECO:0000259" key="7">
    <source>
        <dbReference type="PROSITE" id="PS50922"/>
    </source>
</evidence>
<dbReference type="STRING" id="5786.F1A621"/>
<comment type="subcellular location">
    <subcellularLocation>
        <location evidence="1">Membrane</location>
        <topology evidence="1">Multi-pass membrane protein</topology>
    </subcellularLocation>
</comment>
<feature type="transmembrane region" description="Helical" evidence="6">
    <location>
        <begin position="201"/>
        <end position="221"/>
    </location>
</feature>
<evidence type="ECO:0000313" key="9">
    <source>
        <dbReference type="Proteomes" id="UP000001064"/>
    </source>
</evidence>
<feature type="non-terminal residue" evidence="8">
    <location>
        <position position="229"/>
    </location>
</feature>
<dbReference type="Proteomes" id="UP000001064">
    <property type="component" value="Unassembled WGS sequence"/>
</dbReference>
<dbReference type="GeneID" id="10511146"/>
<dbReference type="OrthoDB" id="10266980at2759"/>
<dbReference type="VEuPathDB" id="AmoebaDB:DICPUDRAFT_12134"/>
<dbReference type="InterPro" id="IPR006634">
    <property type="entry name" value="TLC-dom"/>
</dbReference>
<keyword evidence="4 5" id="KW-0472">Membrane</keyword>
<dbReference type="GO" id="GO:0055088">
    <property type="term" value="P:lipid homeostasis"/>
    <property type="evidence" value="ECO:0000318"/>
    <property type="project" value="GO_Central"/>
</dbReference>
<dbReference type="FunCoup" id="F1A621">
    <property type="interactions" value="163"/>
</dbReference>
<dbReference type="InParanoid" id="F1A621"/>
<dbReference type="PANTHER" id="PTHR13439:SF0">
    <property type="entry name" value="TOPOISOMERASE I DAMAGE AFFECTED PROTEIN 4"/>
    <property type="match status" value="1"/>
</dbReference>
<feature type="transmembrane region" description="Helical" evidence="6">
    <location>
        <begin position="64"/>
        <end position="85"/>
    </location>
</feature>
<sequence>LFFSLLYSLFPVLLNIATKYFNIKLSDEQKIDWVNRFVSTVNAVITSAISIIALLNASEWVKHPFYSTCDMSNFVMKFISFYFVFDTAQTVFYYKALFSWQTIFHHFIALGGFFFIGLIRQEAHFLILYYSFSECTTPFVNLRKHLYDLELQNTILYKVNGMIMAIGFVTIRVFFITYSIWELYHRGLEIPYFTNIFFYTVYPSITCLNFYWTFLIVKGIIKALSKKKD</sequence>
<evidence type="ECO:0000256" key="6">
    <source>
        <dbReference type="SAM" id="Phobius"/>
    </source>
</evidence>
<dbReference type="PANTHER" id="PTHR13439">
    <property type="entry name" value="CT120 PROTEIN"/>
    <property type="match status" value="1"/>
</dbReference>
<dbReference type="GO" id="GO:0016020">
    <property type="term" value="C:membrane"/>
    <property type="evidence" value="ECO:0007669"/>
    <property type="project" value="UniProtKB-SubCell"/>
</dbReference>
<dbReference type="InterPro" id="IPR050846">
    <property type="entry name" value="TLCD"/>
</dbReference>
<evidence type="ECO:0000256" key="1">
    <source>
        <dbReference type="ARBA" id="ARBA00004141"/>
    </source>
</evidence>
<reference evidence="9" key="1">
    <citation type="journal article" date="2011" name="Genome Biol.">
        <title>Comparative genomics of the social amoebae Dictyostelium discoideum and Dictyostelium purpureum.</title>
        <authorList>
            <consortium name="US DOE Joint Genome Institute (JGI-PGF)"/>
            <person name="Sucgang R."/>
            <person name="Kuo A."/>
            <person name="Tian X."/>
            <person name="Salerno W."/>
            <person name="Parikh A."/>
            <person name="Feasley C.L."/>
            <person name="Dalin E."/>
            <person name="Tu H."/>
            <person name="Huang E."/>
            <person name="Barry K."/>
            <person name="Lindquist E."/>
            <person name="Shapiro H."/>
            <person name="Bruce D."/>
            <person name="Schmutz J."/>
            <person name="Salamov A."/>
            <person name="Fey P."/>
            <person name="Gaudet P."/>
            <person name="Anjard C."/>
            <person name="Babu M.M."/>
            <person name="Basu S."/>
            <person name="Bushmanova Y."/>
            <person name="van der Wel H."/>
            <person name="Katoh-Kurasawa M."/>
            <person name="Dinh C."/>
            <person name="Coutinho P.M."/>
            <person name="Saito T."/>
            <person name="Elias M."/>
            <person name="Schaap P."/>
            <person name="Kay R.R."/>
            <person name="Henrissat B."/>
            <person name="Eichinger L."/>
            <person name="Rivero F."/>
            <person name="Putnam N.H."/>
            <person name="West C.M."/>
            <person name="Loomis W.F."/>
            <person name="Chisholm R.L."/>
            <person name="Shaulsky G."/>
            <person name="Strassmann J.E."/>
            <person name="Queller D.C."/>
            <person name="Kuspa A."/>
            <person name="Grigoriev I.V."/>
        </authorList>
    </citation>
    <scope>NUCLEOTIDE SEQUENCE [LARGE SCALE GENOMIC DNA]</scope>
    <source>
        <strain evidence="9">QSDP1</strain>
    </source>
</reference>
<proteinExistence type="predicted"/>
<feature type="non-terminal residue" evidence="8">
    <location>
        <position position="1"/>
    </location>
</feature>
<evidence type="ECO:0000256" key="4">
    <source>
        <dbReference type="ARBA" id="ARBA00023136"/>
    </source>
</evidence>
<feature type="transmembrane region" description="Helical" evidence="6">
    <location>
        <begin position="97"/>
        <end position="119"/>
    </location>
</feature>
<dbReference type="SMART" id="SM00724">
    <property type="entry name" value="TLC"/>
    <property type="match status" value="1"/>
</dbReference>
<evidence type="ECO:0000256" key="3">
    <source>
        <dbReference type="ARBA" id="ARBA00022989"/>
    </source>
</evidence>
<organism evidence="8 9">
    <name type="scientific">Dictyostelium purpureum</name>
    <name type="common">Slime mold</name>
    <dbReference type="NCBI Taxonomy" id="5786"/>
    <lineage>
        <taxon>Eukaryota</taxon>
        <taxon>Amoebozoa</taxon>
        <taxon>Evosea</taxon>
        <taxon>Eumycetozoa</taxon>
        <taxon>Dictyostelia</taxon>
        <taxon>Dictyosteliales</taxon>
        <taxon>Dictyosteliaceae</taxon>
        <taxon>Dictyostelium</taxon>
    </lineage>
</organism>
<protein>
    <recommendedName>
        <fullName evidence="7">TLC domain-containing protein</fullName>
    </recommendedName>
</protein>
<dbReference type="AlphaFoldDB" id="F1A621"/>
<keyword evidence="3 6" id="KW-1133">Transmembrane helix</keyword>
<evidence type="ECO:0000313" key="8">
    <source>
        <dbReference type="EMBL" id="EGC28357.1"/>
    </source>
</evidence>